<reference evidence="1 2" key="1">
    <citation type="journal article" date="2012" name="Stand. Genomic Sci.">
        <title>Complete genome sequence of the aerobic, heterotroph Marinithermus hydrothermalis type strain (T1(T)) from a deep-sea hydrothermal vent chimney.</title>
        <authorList>
            <person name="Copeland A."/>
            <person name="Gu W."/>
            <person name="Yasawong M."/>
            <person name="Lapidus A."/>
            <person name="Lucas S."/>
            <person name="Deshpande S."/>
            <person name="Pagani I."/>
            <person name="Tapia R."/>
            <person name="Cheng J.F."/>
            <person name="Goodwin L.A."/>
            <person name="Pitluck S."/>
            <person name="Liolios K."/>
            <person name="Ivanova N."/>
            <person name="Mavromatis K."/>
            <person name="Mikhailova N."/>
            <person name="Pati A."/>
            <person name="Chen A."/>
            <person name="Palaniappan K."/>
            <person name="Land M."/>
            <person name="Pan C."/>
            <person name="Brambilla E.M."/>
            <person name="Rohde M."/>
            <person name="Tindall B.J."/>
            <person name="Sikorski J."/>
            <person name="Goker M."/>
            <person name="Detter J.C."/>
            <person name="Bristow J."/>
            <person name="Eisen J.A."/>
            <person name="Markowitz V."/>
            <person name="Hugenholtz P."/>
            <person name="Kyrpides N.C."/>
            <person name="Klenk H.P."/>
            <person name="Woyke T."/>
        </authorList>
    </citation>
    <scope>NUCLEOTIDE SEQUENCE [LARGE SCALE GENOMIC DNA]</scope>
    <source>
        <strain evidence="2">DSM 14884 / JCM 11576 / T1</strain>
    </source>
</reference>
<gene>
    <name evidence="1" type="ordered locus">Marky_1225</name>
</gene>
<sequence length="273" mass="29075">MIRLILVDVDGTLFGPNGVPDCAWEAAAAARARGVHLAVCTGRPGRGRALEYARRLDPEGLHIFESGAVILRGDGRVVRREALPLPAYHRLVDLSRTYALPLEAYTADGRYAYERTAEAIRVHERMLGFTGERTDLHALAGRAAVVRAQWVTPRTQAWQAARREVARMAGVELHEATSPGMPGVVFASVTKSGVSKLDAARWVAAQYGLGLHQVAMVGDGWNDLELIQAAGLGVAMGGAPREVKAAADRVVGSVDECGLAEAIRLALAAEGIG</sequence>
<dbReference type="NCBIfam" id="TIGR01484">
    <property type="entry name" value="HAD-SF-IIB"/>
    <property type="match status" value="1"/>
</dbReference>
<dbReference type="EMBL" id="CP002630">
    <property type="protein sequence ID" value="AEB11965.1"/>
    <property type="molecule type" value="Genomic_DNA"/>
</dbReference>
<dbReference type="eggNOG" id="COG0561">
    <property type="taxonomic scope" value="Bacteria"/>
</dbReference>
<proteinExistence type="predicted"/>
<keyword evidence="1" id="KW-0378">Hydrolase</keyword>
<dbReference type="Proteomes" id="UP000007030">
    <property type="component" value="Chromosome"/>
</dbReference>
<dbReference type="AlphaFoldDB" id="F2NQM7"/>
<evidence type="ECO:0000313" key="2">
    <source>
        <dbReference type="Proteomes" id="UP000007030"/>
    </source>
</evidence>
<dbReference type="HOGENOM" id="CLU_044146_0_3_0"/>
<dbReference type="GO" id="GO:0000287">
    <property type="term" value="F:magnesium ion binding"/>
    <property type="evidence" value="ECO:0007669"/>
    <property type="project" value="TreeGrafter"/>
</dbReference>
<dbReference type="KEGG" id="mhd:Marky_1225"/>
<dbReference type="STRING" id="869210.Marky_1225"/>
<dbReference type="Gene3D" id="3.30.1240.10">
    <property type="match status" value="1"/>
</dbReference>
<evidence type="ECO:0000313" key="1">
    <source>
        <dbReference type="EMBL" id="AEB11965.1"/>
    </source>
</evidence>
<dbReference type="Gene3D" id="3.40.50.1000">
    <property type="entry name" value="HAD superfamily/HAD-like"/>
    <property type="match status" value="1"/>
</dbReference>
<dbReference type="InterPro" id="IPR006379">
    <property type="entry name" value="HAD-SF_hydro_IIB"/>
</dbReference>
<organism evidence="1 2">
    <name type="scientific">Marinithermus hydrothermalis (strain DSM 14884 / JCM 11576 / T1)</name>
    <dbReference type="NCBI Taxonomy" id="869210"/>
    <lineage>
        <taxon>Bacteria</taxon>
        <taxon>Thermotogati</taxon>
        <taxon>Deinococcota</taxon>
        <taxon>Deinococci</taxon>
        <taxon>Thermales</taxon>
        <taxon>Thermaceae</taxon>
        <taxon>Marinithermus</taxon>
    </lineage>
</organism>
<keyword evidence="2" id="KW-1185">Reference proteome</keyword>
<dbReference type="SUPFAM" id="SSF56784">
    <property type="entry name" value="HAD-like"/>
    <property type="match status" value="1"/>
</dbReference>
<dbReference type="InterPro" id="IPR023214">
    <property type="entry name" value="HAD_sf"/>
</dbReference>
<protein>
    <submittedName>
        <fullName evidence="1">Cof-like hydrolase</fullName>
    </submittedName>
</protein>
<dbReference type="PROSITE" id="PS01229">
    <property type="entry name" value="COF_2"/>
    <property type="match status" value="1"/>
</dbReference>
<dbReference type="RefSeq" id="WP_013704012.1">
    <property type="nucleotide sequence ID" value="NC_015387.1"/>
</dbReference>
<dbReference type="PANTHER" id="PTHR10000">
    <property type="entry name" value="PHOSPHOSERINE PHOSPHATASE"/>
    <property type="match status" value="1"/>
</dbReference>
<dbReference type="Pfam" id="PF08282">
    <property type="entry name" value="Hydrolase_3"/>
    <property type="match status" value="1"/>
</dbReference>
<dbReference type="GO" id="GO:0016791">
    <property type="term" value="F:phosphatase activity"/>
    <property type="evidence" value="ECO:0007669"/>
    <property type="project" value="TreeGrafter"/>
</dbReference>
<dbReference type="PANTHER" id="PTHR10000:SF8">
    <property type="entry name" value="HAD SUPERFAMILY HYDROLASE-LIKE, TYPE 3"/>
    <property type="match status" value="1"/>
</dbReference>
<accession>F2NQM7</accession>
<dbReference type="InterPro" id="IPR036412">
    <property type="entry name" value="HAD-like_sf"/>
</dbReference>
<dbReference type="GO" id="GO:0005829">
    <property type="term" value="C:cytosol"/>
    <property type="evidence" value="ECO:0007669"/>
    <property type="project" value="TreeGrafter"/>
</dbReference>
<name>F2NQM7_MARHT</name>
<dbReference type="OrthoDB" id="9810101at2"/>